<comment type="similarity">
    <text evidence="4 19">In the C-terminal section; belongs to the NnrD/CARKD family.</text>
</comment>
<evidence type="ECO:0000256" key="13">
    <source>
        <dbReference type="ARBA" id="ARBA00023268"/>
    </source>
</evidence>
<dbReference type="SUPFAM" id="SSF53613">
    <property type="entry name" value="Ribokinase-like"/>
    <property type="match status" value="1"/>
</dbReference>
<evidence type="ECO:0000256" key="15">
    <source>
        <dbReference type="ARBA" id="ARBA00048238"/>
    </source>
</evidence>
<evidence type="ECO:0000256" key="11">
    <source>
        <dbReference type="ARBA" id="ARBA00023235"/>
    </source>
</evidence>
<dbReference type="Pfam" id="PF01256">
    <property type="entry name" value="Carb_kinase"/>
    <property type="match status" value="1"/>
</dbReference>
<dbReference type="Gene3D" id="3.40.1190.20">
    <property type="match status" value="1"/>
</dbReference>
<evidence type="ECO:0000256" key="17">
    <source>
        <dbReference type="HAMAP-Rule" id="MF_01965"/>
    </source>
</evidence>
<dbReference type="NCBIfam" id="TIGR00196">
    <property type="entry name" value="yjeF_cterm"/>
    <property type="match status" value="1"/>
</dbReference>
<feature type="binding site" evidence="18">
    <location>
        <position position="57"/>
    </location>
    <ligand>
        <name>K(+)</name>
        <dbReference type="ChEBI" id="CHEBI:29103"/>
    </ligand>
</feature>
<dbReference type="InterPro" id="IPR036652">
    <property type="entry name" value="YjeF_N_dom_sf"/>
</dbReference>
<feature type="binding site" evidence="17">
    <location>
        <position position="373"/>
    </location>
    <ligand>
        <name>(6S)-NADPHX</name>
        <dbReference type="ChEBI" id="CHEBI:64076"/>
    </ligand>
</feature>
<feature type="binding site" evidence="17">
    <location>
        <position position="259"/>
    </location>
    <ligand>
        <name>(6S)-NADPHX</name>
        <dbReference type="ChEBI" id="CHEBI:64076"/>
    </ligand>
</feature>
<evidence type="ECO:0000313" key="22">
    <source>
        <dbReference type="EMBL" id="EFV02087.1"/>
    </source>
</evidence>
<sequence length="512" mass="54690">MKIVTPDEMAVMDKQTINSGIADYELMERAGTRCYEIIASELTETQKILVLCGAGNNGGDGQVIARLLHNCGYSVSVLFVGKAEHFSPNALQNYKRLTDIGAVCDFYTRFDAKTQASLDHANVIVDAVFGNGLRDRPLRESVAALFDAVNARSDKRVYAIDMPSGLRGDTGQTVGAAIRADKTLVIQNYKTGHLLGDGPDLSGEQILVDVGISERHCDSTKFLLDAQSVPELLPRKKNSHKYDYGALSVIAGSQGMVGAGLMAATASLRAGAGLVTSWVPREVYGIAAGQMPWEIMVRPYDVESFFQELRKRQTDAYVVGPGLGRQTFHSELIKTLIARQKPMVIDADGLYHLSKIMNVLEEGAHAPLILTPHAGEFARLCNTTSDAVRRDPIGLGTQFVSAYQVVLVLKGHHTLIFEPGAAGTGGVRVWFNTTGNAGMATAGSGDVLAGIIGGLVAQMPTPADAAKLGVYLHGLAGDLAAAEKGMVALTATDVLAQLPAAIRQLQQEDQEK</sequence>
<evidence type="ECO:0000259" key="21">
    <source>
        <dbReference type="PROSITE" id="PS51385"/>
    </source>
</evidence>
<feature type="binding site" evidence="18">
    <location>
        <position position="164"/>
    </location>
    <ligand>
        <name>K(+)</name>
        <dbReference type="ChEBI" id="CHEBI:29103"/>
    </ligand>
</feature>
<evidence type="ECO:0000256" key="19">
    <source>
        <dbReference type="PIRNR" id="PIRNR017184"/>
    </source>
</evidence>
<evidence type="ECO:0000256" key="7">
    <source>
        <dbReference type="ARBA" id="ARBA00022840"/>
    </source>
</evidence>
<evidence type="ECO:0000313" key="23">
    <source>
        <dbReference type="Proteomes" id="UP000004754"/>
    </source>
</evidence>
<feature type="binding site" evidence="17">
    <location>
        <begin position="410"/>
        <end position="414"/>
    </location>
    <ligand>
        <name>AMP</name>
        <dbReference type="ChEBI" id="CHEBI:456215"/>
    </ligand>
</feature>
<comment type="caution">
    <text evidence="18">Lacks conserved residue(s) required for the propagation of feature annotation.</text>
</comment>
<dbReference type="EMBL" id="AEQN01000014">
    <property type="protein sequence ID" value="EFV02087.1"/>
    <property type="molecule type" value="Genomic_DNA"/>
</dbReference>
<organism evidence="22 23">
    <name type="scientific">Pseudoramibacter alactolyticus ATCC 23263</name>
    <dbReference type="NCBI Taxonomy" id="887929"/>
    <lineage>
        <taxon>Bacteria</taxon>
        <taxon>Bacillati</taxon>
        <taxon>Bacillota</taxon>
        <taxon>Clostridia</taxon>
        <taxon>Eubacteriales</taxon>
        <taxon>Eubacteriaceae</taxon>
        <taxon>Pseudoramibacter</taxon>
    </lineage>
</organism>
<dbReference type="RefSeq" id="WP_006598277.1">
    <property type="nucleotide sequence ID" value="NZ_GL622359.1"/>
</dbReference>
<gene>
    <name evidence="18" type="primary">nnrE</name>
    <name evidence="17" type="synonym">nnrD</name>
    <name evidence="22" type="ORF">HMP0721_0853</name>
</gene>
<evidence type="ECO:0000259" key="20">
    <source>
        <dbReference type="PROSITE" id="PS51383"/>
    </source>
</evidence>
<feature type="binding site" evidence="18">
    <location>
        <position position="126"/>
    </location>
    <ligand>
        <name>K(+)</name>
        <dbReference type="ChEBI" id="CHEBI:29103"/>
    </ligand>
</feature>
<feature type="domain" description="YjeF C-terminal" evidence="20">
    <location>
        <begin position="224"/>
        <end position="505"/>
    </location>
</feature>
<dbReference type="STRING" id="887929.HMP0721_0853"/>
<evidence type="ECO:0000256" key="2">
    <source>
        <dbReference type="ARBA" id="ARBA00000909"/>
    </source>
</evidence>
<keyword evidence="5 18" id="KW-0479">Metal-binding</keyword>
<comment type="similarity">
    <text evidence="3 19">In the N-terminal section; belongs to the NnrE/AIBP family.</text>
</comment>
<accession>E6MFU2</accession>
<name>E6MFU2_9FIRM</name>
<evidence type="ECO:0000256" key="9">
    <source>
        <dbReference type="ARBA" id="ARBA00022958"/>
    </source>
</evidence>
<keyword evidence="9 18" id="KW-0630">Potassium</keyword>
<keyword evidence="12 17" id="KW-0456">Lyase</keyword>
<evidence type="ECO:0000256" key="14">
    <source>
        <dbReference type="ARBA" id="ARBA00025153"/>
    </source>
</evidence>
<dbReference type="HAMAP" id="MF_01966">
    <property type="entry name" value="NADHX_epimerase"/>
    <property type="match status" value="1"/>
</dbReference>
<dbReference type="eggNOG" id="COG0063">
    <property type="taxonomic scope" value="Bacteria"/>
</dbReference>
<dbReference type="SUPFAM" id="SSF64153">
    <property type="entry name" value="YjeF N-terminal domain-like"/>
    <property type="match status" value="1"/>
</dbReference>
<evidence type="ECO:0000256" key="5">
    <source>
        <dbReference type="ARBA" id="ARBA00022723"/>
    </source>
</evidence>
<dbReference type="InterPro" id="IPR004443">
    <property type="entry name" value="YjeF_N_dom"/>
</dbReference>
<dbReference type="EC" id="5.1.99.6" evidence="19"/>
<evidence type="ECO:0000256" key="1">
    <source>
        <dbReference type="ARBA" id="ARBA00000013"/>
    </source>
</evidence>
<evidence type="ECO:0000256" key="10">
    <source>
        <dbReference type="ARBA" id="ARBA00023027"/>
    </source>
</evidence>
<feature type="binding site" evidence="18">
    <location>
        <position position="161"/>
    </location>
    <ligand>
        <name>(6S)-NADPHX</name>
        <dbReference type="ChEBI" id="CHEBI:64076"/>
    </ligand>
</feature>
<dbReference type="GO" id="GO:0110051">
    <property type="term" value="P:metabolite repair"/>
    <property type="evidence" value="ECO:0007669"/>
    <property type="project" value="TreeGrafter"/>
</dbReference>
<dbReference type="PROSITE" id="PS51385">
    <property type="entry name" value="YJEF_N"/>
    <property type="match status" value="1"/>
</dbReference>
<dbReference type="eggNOG" id="COG0062">
    <property type="taxonomic scope" value="Bacteria"/>
</dbReference>
<dbReference type="InterPro" id="IPR030677">
    <property type="entry name" value="Nnr"/>
</dbReference>
<dbReference type="AlphaFoldDB" id="E6MFU2"/>
<dbReference type="HAMAP" id="MF_01965">
    <property type="entry name" value="NADHX_dehydratase"/>
    <property type="match status" value="1"/>
</dbReference>
<comment type="subunit">
    <text evidence="17">Homotetramer.</text>
</comment>
<comment type="cofactor">
    <cofactor evidence="17">
        <name>Mg(2+)</name>
        <dbReference type="ChEBI" id="CHEBI:18420"/>
    </cofactor>
</comment>
<keyword evidence="10 17" id="KW-0520">NAD</keyword>
<comment type="catalytic activity">
    <reaction evidence="1 18 19">
        <text>(6R)-NADHX = (6S)-NADHX</text>
        <dbReference type="Rhea" id="RHEA:32215"/>
        <dbReference type="ChEBI" id="CHEBI:64074"/>
        <dbReference type="ChEBI" id="CHEBI:64075"/>
        <dbReference type="EC" id="5.1.99.6"/>
    </reaction>
</comment>
<comment type="caution">
    <text evidence="22">The sequence shown here is derived from an EMBL/GenBank/DDBJ whole genome shotgun (WGS) entry which is preliminary data.</text>
</comment>
<comment type="similarity">
    <text evidence="18">Belongs to the NnrE/AIBP family.</text>
</comment>
<comment type="function">
    <text evidence="18">Catalyzes the epimerization of the S- and R-forms of NAD(P)HX, a damaged form of NAD(P)H that is a result of enzymatic or heat-dependent hydration. This is a prerequisite for the S-specific NAD(P)H-hydrate dehydratase to allow the repair of both epimers of NAD(P)HX.</text>
</comment>
<feature type="binding site" evidence="17">
    <location>
        <position position="322"/>
    </location>
    <ligand>
        <name>(6S)-NADPHX</name>
        <dbReference type="ChEBI" id="CHEBI:64076"/>
    </ligand>
</feature>
<comment type="catalytic activity">
    <reaction evidence="15 17 19">
        <text>(6S)-NADHX + ADP = AMP + phosphate + NADH + H(+)</text>
        <dbReference type="Rhea" id="RHEA:32223"/>
        <dbReference type="ChEBI" id="CHEBI:15378"/>
        <dbReference type="ChEBI" id="CHEBI:43474"/>
        <dbReference type="ChEBI" id="CHEBI:57945"/>
        <dbReference type="ChEBI" id="CHEBI:64074"/>
        <dbReference type="ChEBI" id="CHEBI:456215"/>
        <dbReference type="ChEBI" id="CHEBI:456216"/>
        <dbReference type="EC" id="4.2.1.136"/>
    </reaction>
</comment>
<dbReference type="GO" id="GO:0052856">
    <property type="term" value="F:NAD(P)HX epimerase activity"/>
    <property type="evidence" value="ECO:0007669"/>
    <property type="project" value="UniProtKB-UniRule"/>
</dbReference>
<feature type="binding site" evidence="17">
    <location>
        <position position="446"/>
    </location>
    <ligand>
        <name>(6S)-NADPHX</name>
        <dbReference type="ChEBI" id="CHEBI:64076"/>
    </ligand>
</feature>
<feature type="binding site" evidence="18">
    <location>
        <begin position="56"/>
        <end position="60"/>
    </location>
    <ligand>
        <name>(6S)-NADPHX</name>
        <dbReference type="ChEBI" id="CHEBI:64076"/>
    </ligand>
</feature>
<comment type="function">
    <text evidence="17">Catalyzes the dehydration of the S-form of NAD(P)HX at the expense of ADP, which is converted to AMP. Together with NAD(P)HX epimerase, which catalyzes the epimerization of the S- and R-forms, the enzyme allows the repair of both epimers of NAD(P)HX, a damaged form of NAD(P)H that is a result of enzymatic or heat-dependent hydration.</text>
</comment>
<dbReference type="InterPro" id="IPR000631">
    <property type="entry name" value="CARKD"/>
</dbReference>
<dbReference type="GO" id="GO:0046872">
    <property type="term" value="F:metal ion binding"/>
    <property type="evidence" value="ECO:0007669"/>
    <property type="project" value="UniProtKB-UniRule"/>
</dbReference>
<dbReference type="PANTHER" id="PTHR12592:SF0">
    <property type="entry name" value="ATP-DEPENDENT (S)-NAD(P)H-HYDRATE DEHYDRATASE"/>
    <property type="match status" value="1"/>
</dbReference>
<dbReference type="InterPro" id="IPR017953">
    <property type="entry name" value="Carbohydrate_kinase_pred_CS"/>
</dbReference>
<dbReference type="PROSITE" id="PS01050">
    <property type="entry name" value="YJEF_C_2"/>
    <property type="match status" value="1"/>
</dbReference>
<dbReference type="Pfam" id="PF03853">
    <property type="entry name" value="YjeF_N"/>
    <property type="match status" value="1"/>
</dbReference>
<evidence type="ECO:0000256" key="12">
    <source>
        <dbReference type="ARBA" id="ARBA00023239"/>
    </source>
</evidence>
<keyword evidence="11 18" id="KW-0413">Isomerase</keyword>
<evidence type="ECO:0000256" key="4">
    <source>
        <dbReference type="ARBA" id="ARBA00009524"/>
    </source>
</evidence>
<comment type="catalytic activity">
    <reaction evidence="2 18 19">
        <text>(6R)-NADPHX = (6S)-NADPHX</text>
        <dbReference type="Rhea" id="RHEA:32227"/>
        <dbReference type="ChEBI" id="CHEBI:64076"/>
        <dbReference type="ChEBI" id="CHEBI:64077"/>
        <dbReference type="EC" id="5.1.99.6"/>
    </reaction>
</comment>
<comment type="function">
    <text evidence="14 19">Bifunctional enzyme that catalyzes the epimerization of the S- and R-forms of NAD(P)HX and the dehydration of the S-form of NAD(P)HX at the expense of ADP, which is converted to AMP. This allows the repair of both epimers of NAD(P)HX, a damaged form of NAD(P)H that is a result of enzymatic or heat-dependent hydration.</text>
</comment>
<keyword evidence="13" id="KW-0511">Multifunctional enzyme</keyword>
<dbReference type="NCBIfam" id="TIGR00197">
    <property type="entry name" value="yjeF_nterm"/>
    <property type="match status" value="1"/>
</dbReference>
<dbReference type="PIRSF" id="PIRSF017184">
    <property type="entry name" value="Nnr"/>
    <property type="match status" value="1"/>
</dbReference>
<dbReference type="GO" id="GO:0046496">
    <property type="term" value="P:nicotinamide nucleotide metabolic process"/>
    <property type="evidence" value="ECO:0007669"/>
    <property type="project" value="UniProtKB-UniRule"/>
</dbReference>
<reference evidence="22 23" key="1">
    <citation type="submission" date="2010-12" db="EMBL/GenBank/DDBJ databases">
        <authorList>
            <person name="Muzny D."/>
            <person name="Qin X."/>
            <person name="Deng J."/>
            <person name="Jiang H."/>
            <person name="Liu Y."/>
            <person name="Qu J."/>
            <person name="Song X.-Z."/>
            <person name="Zhang L."/>
            <person name="Thornton R."/>
            <person name="Coyle M."/>
            <person name="Francisco L."/>
            <person name="Jackson L."/>
            <person name="Javaid M."/>
            <person name="Korchina V."/>
            <person name="Kovar C."/>
            <person name="Mata R."/>
            <person name="Mathew T."/>
            <person name="Ngo R."/>
            <person name="Nguyen L."/>
            <person name="Nguyen N."/>
            <person name="Okwuonu G."/>
            <person name="Ongeri F."/>
            <person name="Pham C."/>
            <person name="Simmons D."/>
            <person name="Wilczek-Boney K."/>
            <person name="Hale W."/>
            <person name="Jakkamsetti A."/>
            <person name="Pham P."/>
            <person name="Ruth R."/>
            <person name="San Lucas F."/>
            <person name="Warren J."/>
            <person name="Zhang J."/>
            <person name="Zhao Z."/>
            <person name="Zhou C."/>
            <person name="Zhu D."/>
            <person name="Lee S."/>
            <person name="Bess C."/>
            <person name="Blankenburg K."/>
            <person name="Forbes L."/>
            <person name="Fu Q."/>
            <person name="Gubbala S."/>
            <person name="Hirani K."/>
            <person name="Jayaseelan J.C."/>
            <person name="Lara F."/>
            <person name="Munidasa M."/>
            <person name="Palculict T."/>
            <person name="Patil S."/>
            <person name="Pu L.-L."/>
            <person name="Saada N."/>
            <person name="Tang L."/>
            <person name="Weissenberger G."/>
            <person name="Zhu Y."/>
            <person name="Hemphill L."/>
            <person name="Shang Y."/>
            <person name="Youmans B."/>
            <person name="Ayvaz T."/>
            <person name="Ross M."/>
            <person name="Santibanez J."/>
            <person name="Aqrawi P."/>
            <person name="Gross S."/>
            <person name="Joshi V."/>
            <person name="Fowler G."/>
            <person name="Nazareth L."/>
            <person name="Reid J."/>
            <person name="Worley K."/>
            <person name="Petrosino J."/>
            <person name="Highlander S."/>
            <person name="Gibbs R."/>
        </authorList>
    </citation>
    <scope>NUCLEOTIDE SEQUENCE [LARGE SCALE GENOMIC DNA]</scope>
    <source>
        <strain evidence="22 23">ATCC 23263</strain>
    </source>
</reference>
<evidence type="ECO:0000256" key="16">
    <source>
        <dbReference type="ARBA" id="ARBA00049209"/>
    </source>
</evidence>
<keyword evidence="8 17" id="KW-0521">NADP</keyword>
<dbReference type="GO" id="GO:0052855">
    <property type="term" value="F:ADP-dependent NAD(P)H-hydrate dehydratase activity"/>
    <property type="evidence" value="ECO:0007669"/>
    <property type="project" value="UniProtKB-UniRule"/>
</dbReference>
<evidence type="ECO:0000256" key="6">
    <source>
        <dbReference type="ARBA" id="ARBA00022741"/>
    </source>
</evidence>
<dbReference type="InterPro" id="IPR029056">
    <property type="entry name" value="Ribokinase-like"/>
</dbReference>
<dbReference type="CDD" id="cd01171">
    <property type="entry name" value="YXKO-related"/>
    <property type="match status" value="1"/>
</dbReference>
<comment type="catalytic activity">
    <reaction evidence="16 17 19">
        <text>(6S)-NADPHX + ADP = AMP + phosphate + NADPH + H(+)</text>
        <dbReference type="Rhea" id="RHEA:32235"/>
        <dbReference type="ChEBI" id="CHEBI:15378"/>
        <dbReference type="ChEBI" id="CHEBI:43474"/>
        <dbReference type="ChEBI" id="CHEBI:57783"/>
        <dbReference type="ChEBI" id="CHEBI:64076"/>
        <dbReference type="ChEBI" id="CHEBI:456215"/>
        <dbReference type="ChEBI" id="CHEBI:456216"/>
        <dbReference type="EC" id="4.2.1.136"/>
    </reaction>
</comment>
<dbReference type="OrthoDB" id="9806925at2"/>
<feature type="binding site" evidence="17">
    <location>
        <position position="445"/>
    </location>
    <ligand>
        <name>AMP</name>
        <dbReference type="ChEBI" id="CHEBI:456215"/>
    </ligand>
</feature>
<keyword evidence="6 17" id="KW-0547">Nucleotide-binding</keyword>
<dbReference type="PANTHER" id="PTHR12592">
    <property type="entry name" value="ATP-DEPENDENT (S)-NAD(P)H-HYDRATE DEHYDRATASE FAMILY MEMBER"/>
    <property type="match status" value="1"/>
</dbReference>
<evidence type="ECO:0000256" key="18">
    <source>
        <dbReference type="HAMAP-Rule" id="MF_01966"/>
    </source>
</evidence>
<evidence type="ECO:0000256" key="3">
    <source>
        <dbReference type="ARBA" id="ARBA00006001"/>
    </source>
</evidence>
<protein>
    <recommendedName>
        <fullName evidence="19">Bifunctional NAD(P)H-hydrate repair enzyme</fullName>
    </recommendedName>
    <alternativeName>
        <fullName evidence="19">Nicotinamide nucleotide repair protein</fullName>
    </alternativeName>
    <domain>
        <recommendedName>
            <fullName evidence="19">ADP-dependent (S)-NAD(P)H-hydrate dehydratase</fullName>
            <ecNumber evidence="19">4.2.1.136</ecNumber>
        </recommendedName>
        <alternativeName>
            <fullName evidence="19">ADP-dependent NAD(P)HX dehydratase</fullName>
        </alternativeName>
    </domain>
    <domain>
        <recommendedName>
            <fullName evidence="19">NAD(P)H-hydrate epimerase</fullName>
            <ecNumber evidence="19">5.1.99.6</ecNumber>
        </recommendedName>
    </domain>
</protein>
<dbReference type="EC" id="4.2.1.136" evidence="19"/>
<comment type="cofactor">
    <cofactor evidence="18 19">
        <name>K(+)</name>
        <dbReference type="ChEBI" id="CHEBI:29103"/>
    </cofactor>
    <text evidence="18 19">Binds 1 potassium ion per subunit.</text>
</comment>
<dbReference type="GO" id="GO:0005524">
    <property type="term" value="F:ATP binding"/>
    <property type="evidence" value="ECO:0007669"/>
    <property type="project" value="UniProtKB-UniRule"/>
</dbReference>
<keyword evidence="23" id="KW-1185">Reference proteome</keyword>
<dbReference type="HOGENOM" id="CLU_024853_4_1_9"/>
<dbReference type="Gene3D" id="3.40.50.10260">
    <property type="entry name" value="YjeF N-terminal domain"/>
    <property type="match status" value="1"/>
</dbReference>
<keyword evidence="7 17" id="KW-0067">ATP-binding</keyword>
<dbReference type="Proteomes" id="UP000004754">
    <property type="component" value="Unassembled WGS sequence"/>
</dbReference>
<dbReference type="PROSITE" id="PS51383">
    <property type="entry name" value="YJEF_C_3"/>
    <property type="match status" value="1"/>
</dbReference>
<evidence type="ECO:0000256" key="8">
    <source>
        <dbReference type="ARBA" id="ARBA00022857"/>
    </source>
</evidence>
<feature type="domain" description="YjeF N-terminal" evidence="21">
    <location>
        <begin position="9"/>
        <end position="218"/>
    </location>
</feature>
<proteinExistence type="inferred from homology"/>
<comment type="similarity">
    <text evidence="17">Belongs to the NnrD/CARKD family.</text>
</comment>